<dbReference type="Proteomes" id="UP001501126">
    <property type="component" value="Unassembled WGS sequence"/>
</dbReference>
<dbReference type="Gene3D" id="3.30.470.20">
    <property type="entry name" value="ATP-grasp fold, B domain"/>
    <property type="match status" value="1"/>
</dbReference>
<sequence>MDCILIAKANDFTAKSIHEWLVNYGVDVHRYISDVEKTMISHITLSTDNKNYEFDLGNSTFNMENIPFVYFKSGIVSLSNITNSNFNSCSLFNFKGRLAYFFTTYELAMKEICLNQFESKVKIGKNNPGRINKINVLEAAIKAGLQIPDTILTTKKEKVREFLNTHISIITKSLDINFSFAETTEGYLYHQLTSKVTLKDINSFPVTFPLTLFQKEIKKIIELRIFFINQKIFTAAIFSQNSHLTESDYRNYNHENMNRVIPFNLPQEIMNKLTKLMKNLGLESGSIDMILTPNQEYVFLEVNPNGQFMANSDYCNFYLDREIAREINYNIRMAI</sequence>
<protein>
    <recommendedName>
        <fullName evidence="3">Grasp-with-spasm system ATP-grasp peptide maturase</fullName>
    </recommendedName>
</protein>
<dbReference type="RefSeq" id="WP_343789392.1">
    <property type="nucleotide sequence ID" value="NZ_BAAAFH010000022.1"/>
</dbReference>
<keyword evidence="2" id="KW-1185">Reference proteome</keyword>
<dbReference type="SUPFAM" id="SSF56059">
    <property type="entry name" value="Glutathione synthetase ATP-binding domain-like"/>
    <property type="match status" value="1"/>
</dbReference>
<evidence type="ECO:0000313" key="2">
    <source>
        <dbReference type="Proteomes" id="UP001501126"/>
    </source>
</evidence>
<accession>A0ABP3Y4L3</accession>
<proteinExistence type="predicted"/>
<name>A0ABP3Y4L3_9FLAO</name>
<evidence type="ECO:0008006" key="3">
    <source>
        <dbReference type="Google" id="ProtNLM"/>
    </source>
</evidence>
<gene>
    <name evidence="1" type="ORF">GCM10009118_28860</name>
</gene>
<comment type="caution">
    <text evidence="1">The sequence shown here is derived from an EMBL/GenBank/DDBJ whole genome shotgun (WGS) entry which is preliminary data.</text>
</comment>
<dbReference type="PANTHER" id="PTHR21621">
    <property type="entry name" value="RIBOSOMAL PROTEIN S6 MODIFICATION PROTEIN"/>
    <property type="match status" value="1"/>
</dbReference>
<dbReference type="EMBL" id="BAAAFH010000022">
    <property type="protein sequence ID" value="GAA0876476.1"/>
    <property type="molecule type" value="Genomic_DNA"/>
</dbReference>
<evidence type="ECO:0000313" key="1">
    <source>
        <dbReference type="EMBL" id="GAA0876476.1"/>
    </source>
</evidence>
<dbReference type="PANTHER" id="PTHR21621:SF0">
    <property type="entry name" value="BETA-CITRYLGLUTAMATE SYNTHASE B-RELATED"/>
    <property type="match status" value="1"/>
</dbReference>
<reference evidence="2" key="1">
    <citation type="journal article" date="2019" name="Int. J. Syst. Evol. Microbiol.">
        <title>The Global Catalogue of Microorganisms (GCM) 10K type strain sequencing project: providing services to taxonomists for standard genome sequencing and annotation.</title>
        <authorList>
            <consortium name="The Broad Institute Genomics Platform"/>
            <consortium name="The Broad Institute Genome Sequencing Center for Infectious Disease"/>
            <person name="Wu L."/>
            <person name="Ma J."/>
        </authorList>
    </citation>
    <scope>NUCLEOTIDE SEQUENCE [LARGE SCALE GENOMIC DNA]</scope>
    <source>
        <strain evidence="2">JCM 16083</strain>
    </source>
</reference>
<organism evidence="1 2">
    <name type="scientific">Wandonia haliotis</name>
    <dbReference type="NCBI Taxonomy" id="574963"/>
    <lineage>
        <taxon>Bacteria</taxon>
        <taxon>Pseudomonadati</taxon>
        <taxon>Bacteroidota</taxon>
        <taxon>Flavobacteriia</taxon>
        <taxon>Flavobacteriales</taxon>
        <taxon>Crocinitomicaceae</taxon>
        <taxon>Wandonia</taxon>
    </lineage>
</organism>